<keyword evidence="1" id="KW-0472">Membrane</keyword>
<feature type="signal peptide" evidence="2">
    <location>
        <begin position="1"/>
        <end position="19"/>
    </location>
</feature>
<evidence type="ECO:0000313" key="3">
    <source>
        <dbReference type="EMBL" id="MCJ8147409.1"/>
    </source>
</evidence>
<comment type="caution">
    <text evidence="3">The sequence shown here is derived from an EMBL/GenBank/DDBJ whole genome shotgun (WGS) entry which is preliminary data.</text>
</comment>
<gene>
    <name evidence="3" type="ORF">MKI79_11020</name>
</gene>
<keyword evidence="2" id="KW-0732">Signal</keyword>
<feature type="transmembrane region" description="Helical" evidence="1">
    <location>
        <begin position="403"/>
        <end position="427"/>
    </location>
</feature>
<name>A0A9X1WYE1_9GAMM</name>
<keyword evidence="4" id="KW-1185">Reference proteome</keyword>
<evidence type="ECO:0000256" key="2">
    <source>
        <dbReference type="SAM" id="SignalP"/>
    </source>
</evidence>
<keyword evidence="1" id="KW-1133">Transmembrane helix</keyword>
<proteinExistence type="predicted"/>
<organism evidence="3 4">
    <name type="scientific">Acinetobacter sedimenti</name>
    <dbReference type="NCBI Taxonomy" id="2919922"/>
    <lineage>
        <taxon>Bacteria</taxon>
        <taxon>Pseudomonadati</taxon>
        <taxon>Pseudomonadota</taxon>
        <taxon>Gammaproteobacteria</taxon>
        <taxon>Moraxellales</taxon>
        <taxon>Moraxellaceae</taxon>
        <taxon>Acinetobacter</taxon>
    </lineage>
</organism>
<sequence>MKKILISVVLSSVASLSYATQQAFLIQNSGWMEPFYQDSNSQFKPLINGVIQTVAKPDDKIVVSVFNQSNALAKSPKIIYQGAGAQPMLADLQAQQIAYKNDKAYADTDFTEAVVSTITEPFAKQSGIIWIFTNNKNSPNNDAETIARNKEFYTLIHDNPAINKVLAFPLKMPVKGQHFNASGLMVYALAYGQSAEKDLNQLVESGQIAKIFTQQPALLKPLDKEPVQMIPQGVKNSSSIRASLSQDHKVLIFDLEPKKVVPEIKLTADLKNNFYPYNIAATKVEAKLMLANGQQAPIQISQTQVNLLTKENTKLEFNLPIPADVVVSPWSWTAFKAMGKQVIVPAQVQVTLYEQQLTLSDQFKQNLHDLFPNDPLSDVFVAPSNIQSSTAIIPVQFRLQYPLWSVMVMMAGILFGILLLIFLFALLSKSKRYDVLINGINKQSIQLKPFSTQNIYGENAKIIAVAKRGLSKPTLEILDKDIIITLR</sequence>
<feature type="chain" id="PRO_5040883523" evidence="2">
    <location>
        <begin position="20"/>
        <end position="487"/>
    </location>
</feature>
<reference evidence="3" key="1">
    <citation type="submission" date="2022-02" db="EMBL/GenBank/DDBJ databases">
        <title>Acinetobacter A3.8 sp. nov., isolated from Sediment (Zhairuo Island).</title>
        <authorList>
            <person name="Zheng K."/>
        </authorList>
    </citation>
    <scope>NUCLEOTIDE SEQUENCE</scope>
    <source>
        <strain evidence="3">A3.8</strain>
    </source>
</reference>
<dbReference type="RefSeq" id="WP_241573541.1">
    <property type="nucleotide sequence ID" value="NZ_JAKUML010000022.1"/>
</dbReference>
<dbReference type="EMBL" id="JAKUML010000022">
    <property type="protein sequence ID" value="MCJ8147409.1"/>
    <property type="molecule type" value="Genomic_DNA"/>
</dbReference>
<evidence type="ECO:0000313" key="4">
    <source>
        <dbReference type="Proteomes" id="UP001139701"/>
    </source>
</evidence>
<protein>
    <submittedName>
        <fullName evidence="3">Uncharacterized protein</fullName>
    </submittedName>
</protein>
<keyword evidence="1" id="KW-0812">Transmembrane</keyword>
<dbReference type="Proteomes" id="UP001139701">
    <property type="component" value="Unassembled WGS sequence"/>
</dbReference>
<dbReference type="AlphaFoldDB" id="A0A9X1WYE1"/>
<accession>A0A9X1WYE1</accession>
<evidence type="ECO:0000256" key="1">
    <source>
        <dbReference type="SAM" id="Phobius"/>
    </source>
</evidence>